<keyword evidence="3" id="KW-1185">Reference proteome</keyword>
<sequence length="107" mass="12053">MRDRYRDQQRKHYKPRPPRHFAIPLSSRRPGFTVTPREAPPHITGAATIAKLHSNAEFLADIKAARKEVKPRSKGYLGMLFGCAPATASRAATVAYSLAKPSRHRQY</sequence>
<feature type="region of interest" description="Disordered" evidence="1">
    <location>
        <begin position="1"/>
        <end position="33"/>
    </location>
</feature>
<dbReference type="Proteomes" id="UP000034832">
    <property type="component" value="Unassembled WGS sequence"/>
</dbReference>
<dbReference type="AlphaFoldDB" id="A0A4V6BFC5"/>
<proteinExistence type="predicted"/>
<evidence type="ECO:0000313" key="2">
    <source>
        <dbReference type="EMBL" id="TKT72763.1"/>
    </source>
</evidence>
<dbReference type="EMBL" id="LBIA02000001">
    <property type="protein sequence ID" value="TKT72763.1"/>
    <property type="molecule type" value="Genomic_DNA"/>
</dbReference>
<comment type="caution">
    <text evidence="2">The sequence shown here is derived from an EMBL/GenBank/DDBJ whole genome shotgun (WGS) entry which is preliminary data.</text>
</comment>
<organism evidence="2 3">
    <name type="scientific">Afipia massiliensis</name>
    <dbReference type="NCBI Taxonomy" id="211460"/>
    <lineage>
        <taxon>Bacteria</taxon>
        <taxon>Pseudomonadati</taxon>
        <taxon>Pseudomonadota</taxon>
        <taxon>Alphaproteobacteria</taxon>
        <taxon>Hyphomicrobiales</taxon>
        <taxon>Nitrobacteraceae</taxon>
        <taxon>Afipia</taxon>
    </lineage>
</organism>
<protein>
    <submittedName>
        <fullName evidence="2">Uncharacterized protein</fullName>
    </submittedName>
</protein>
<gene>
    <name evidence="2" type="ORF">YH63_015765</name>
</gene>
<dbReference type="RefSeq" id="WP_137325215.1">
    <property type="nucleotide sequence ID" value="NZ_LBIA02000001.1"/>
</dbReference>
<evidence type="ECO:0000313" key="3">
    <source>
        <dbReference type="Proteomes" id="UP000034832"/>
    </source>
</evidence>
<dbReference type="OrthoDB" id="9780507at2"/>
<name>A0A4V6BFC5_9BRAD</name>
<reference evidence="2" key="1">
    <citation type="submission" date="2019-04" db="EMBL/GenBank/DDBJ databases">
        <title>Whole genome sequencing of cave bacteria.</title>
        <authorList>
            <person name="Gan H.M."/>
            <person name="Barton H."/>
            <person name="Savka M.A."/>
        </authorList>
    </citation>
    <scope>NUCLEOTIDE SEQUENCE [LARGE SCALE GENOMIC DNA]</scope>
    <source>
        <strain evidence="2">LC387</strain>
    </source>
</reference>
<feature type="compositionally biased region" description="Basic and acidic residues" evidence="1">
    <location>
        <begin position="1"/>
        <end position="10"/>
    </location>
</feature>
<accession>A0A4V6BFC5</accession>
<evidence type="ECO:0000256" key="1">
    <source>
        <dbReference type="SAM" id="MobiDB-lite"/>
    </source>
</evidence>